<dbReference type="EMBL" id="CACRXK020001614">
    <property type="protein sequence ID" value="CAB3990167.1"/>
    <property type="molecule type" value="Genomic_DNA"/>
</dbReference>
<comment type="caution">
    <text evidence="1">The sequence shown here is derived from an EMBL/GenBank/DDBJ whole genome shotgun (WGS) entry which is preliminary data.</text>
</comment>
<accession>A0A7D9DQ12</accession>
<reference evidence="1" key="1">
    <citation type="submission" date="2020-04" db="EMBL/GenBank/DDBJ databases">
        <authorList>
            <person name="Alioto T."/>
            <person name="Alioto T."/>
            <person name="Gomez Garrido J."/>
        </authorList>
    </citation>
    <scope>NUCLEOTIDE SEQUENCE</scope>
    <source>
        <strain evidence="1">A484AB</strain>
    </source>
</reference>
<evidence type="ECO:0000313" key="2">
    <source>
        <dbReference type="Proteomes" id="UP001152795"/>
    </source>
</evidence>
<dbReference type="PANTHER" id="PTHR12227:SF0">
    <property type="entry name" value="GLYCERATE KINASE"/>
    <property type="match status" value="1"/>
</dbReference>
<evidence type="ECO:0000313" key="1">
    <source>
        <dbReference type="EMBL" id="CAB3990167.1"/>
    </source>
</evidence>
<dbReference type="InterPro" id="IPR038614">
    <property type="entry name" value="GK_N_sf"/>
</dbReference>
<name>A0A7D9DQ12_PARCT</name>
<protein>
    <submittedName>
        <fullName evidence="1">Uncharacterized protein</fullName>
    </submittedName>
</protein>
<keyword evidence="2" id="KW-1185">Reference proteome</keyword>
<dbReference type="SUPFAM" id="SSF82544">
    <property type="entry name" value="GckA/TtuD-like"/>
    <property type="match status" value="1"/>
</dbReference>
<proteinExistence type="predicted"/>
<dbReference type="Pfam" id="PF13660">
    <property type="entry name" value="DUF4147"/>
    <property type="match status" value="1"/>
</dbReference>
<gene>
    <name evidence="1" type="ORF">PACLA_8A084901</name>
</gene>
<dbReference type="GO" id="GO:0008887">
    <property type="term" value="F:glycerate kinase activity"/>
    <property type="evidence" value="ECO:0007669"/>
    <property type="project" value="InterPro"/>
</dbReference>
<dbReference type="InterPro" id="IPR039760">
    <property type="entry name" value="MOFRL_protein"/>
</dbReference>
<dbReference type="Gene3D" id="3.40.50.10180">
    <property type="entry name" value="Glycerate kinase, MOFRL-like N-terminal domain"/>
    <property type="match status" value="1"/>
</dbReference>
<dbReference type="GO" id="GO:0005737">
    <property type="term" value="C:cytoplasm"/>
    <property type="evidence" value="ECO:0007669"/>
    <property type="project" value="TreeGrafter"/>
</dbReference>
<organism evidence="1 2">
    <name type="scientific">Paramuricea clavata</name>
    <name type="common">Red gorgonian</name>
    <name type="synonym">Violescent sea-whip</name>
    <dbReference type="NCBI Taxonomy" id="317549"/>
    <lineage>
        <taxon>Eukaryota</taxon>
        <taxon>Metazoa</taxon>
        <taxon>Cnidaria</taxon>
        <taxon>Anthozoa</taxon>
        <taxon>Octocorallia</taxon>
        <taxon>Malacalcyonacea</taxon>
        <taxon>Plexauridae</taxon>
        <taxon>Paramuricea</taxon>
    </lineage>
</organism>
<dbReference type="AlphaFoldDB" id="A0A7D9DQ12"/>
<dbReference type="PANTHER" id="PTHR12227">
    <property type="entry name" value="GLYCERATE KINASE"/>
    <property type="match status" value="1"/>
</dbReference>
<dbReference type="InterPro" id="IPR025286">
    <property type="entry name" value="MOFRL_assoc_dom"/>
</dbReference>
<dbReference type="OrthoDB" id="44918at2759"/>
<dbReference type="Proteomes" id="UP001152795">
    <property type="component" value="Unassembled WGS sequence"/>
</dbReference>
<feature type="non-terminal residue" evidence="1">
    <location>
        <position position="1"/>
    </location>
</feature>
<sequence length="311" mass="34400">MVRIRTEWWQISELRFICSFQQDFLYAVNMHRLQQDAYKIFRAGVQAVSPCKLIPNALKVSRDKLLIQDIEYHLNQNVHVVAFGKAVLGMVQAVEDILGSHIVQGVASVPCGTHVVATCETRNLGRFQATKQINSTDSDTTTDQKQGNAYTNTNKIEIIEGAKNNYPDEDAQSAAMKIMKIAESVEKNDILLVLVSGGGSALLPLPVSEITLQEKLQTTKILSKKGATIVELNTVRKHLSRIKGGKLAQTAYPASDIHQALESRNQVDAVYLDFAKAFDKTSDLPDCEVHSKLGYVSQNSHNIQGTTTGYR</sequence>